<dbReference type="RefSeq" id="WP_146363371.1">
    <property type="nucleotide sequence ID" value="NZ_CP042261.1"/>
</dbReference>
<feature type="region of interest" description="Disordered" evidence="2">
    <location>
        <begin position="636"/>
        <end position="658"/>
    </location>
</feature>
<gene>
    <name evidence="4" type="ORF">FPZ52_02470</name>
</gene>
<dbReference type="OrthoDB" id="8477685at2"/>
<evidence type="ECO:0000256" key="2">
    <source>
        <dbReference type="SAM" id="MobiDB-lite"/>
    </source>
</evidence>
<feature type="transmembrane region" description="Helical" evidence="3">
    <location>
        <begin position="153"/>
        <end position="173"/>
    </location>
</feature>
<keyword evidence="1" id="KW-0175">Coiled coil</keyword>
<name>A0A5B8IT21_9RHOB</name>
<dbReference type="InterPro" id="IPR012683">
    <property type="entry name" value="CHP02302_TM"/>
</dbReference>
<feature type="compositionally biased region" description="Low complexity" evidence="2">
    <location>
        <begin position="736"/>
        <end position="751"/>
    </location>
</feature>
<dbReference type="KEGG" id="lit:FPZ52_02470"/>
<evidence type="ECO:0000256" key="3">
    <source>
        <dbReference type="SAM" id="Phobius"/>
    </source>
</evidence>
<feature type="compositionally biased region" description="Polar residues" evidence="2">
    <location>
        <begin position="642"/>
        <end position="655"/>
    </location>
</feature>
<dbReference type="Proteomes" id="UP000318483">
    <property type="component" value="Chromosome"/>
</dbReference>
<accession>A0A5B8IT21</accession>
<feature type="coiled-coil region" evidence="1">
    <location>
        <begin position="490"/>
        <end position="603"/>
    </location>
</feature>
<proteinExistence type="predicted"/>
<feature type="transmembrane region" description="Helical" evidence="3">
    <location>
        <begin position="20"/>
        <end position="49"/>
    </location>
</feature>
<evidence type="ECO:0000256" key="1">
    <source>
        <dbReference type="SAM" id="Coils"/>
    </source>
</evidence>
<keyword evidence="5" id="KW-1185">Reference proteome</keyword>
<reference evidence="4 5" key="1">
    <citation type="submission" date="2019-07" db="EMBL/GenBank/DDBJ databases">
        <title>Litoreibacter alkalisoli sp. nov., isolated from saline-alkaline soil.</title>
        <authorList>
            <person name="Wang S."/>
            <person name="Xu L."/>
            <person name="Xing Y.-T."/>
            <person name="Sun J.-Q."/>
        </authorList>
    </citation>
    <scope>NUCLEOTIDE SEQUENCE [LARGE SCALE GENOMIC DNA]</scope>
    <source>
        <strain evidence="4 5">LN3S51</strain>
    </source>
</reference>
<sequence length="817" mass="91256">MPELPLNDDAARRLRWPLRLTGLGLVFERFALAFWPVWTVVFVALAALFLGLQDIAPIEAVWLATVATVTATAYFLLRGCWRFRWPKRAEVMERLDETLQGRPLAALSDRQAIGTGDRQSEYLWQTHQQRMRERLSGVRPVWPREVLTRNDPYGFRFVALTVLAVGLLFGSVWRAESILDMTPGEPEAVVAGPSWEGWIEPPAYTGKPSLYLNELNVDSLSVPQGSLVTLRLYGEAGTLTVVQTVSEVAGAYDDATVAHEFAVQKSGNIQIEGEGGHSWQIAMLPDAPPSVTIAGSATREAAGEMALPFEAGDDYGVVAGSAVIELDLDAADRRYGLEIDPEPREAITVDLPMPFTGSRTEFNERLTADFSQHAWANLPVVVTLEVTDAMGNTGRSEVEGLAELPARRFFDPLAKAVIEQRRDLLWNRENAIRVSQMLRAVSHEPDGVFRSATDYMRLRFITRRLEAYHQAGLTDERVDEMSQALWDLALSIEEGDLSDALKRMRRAQERLSEAMRDGASPPEIAELMQELREATQDYLRQLAEQQPEDGTEFSQNENTQTMNSDQLQEMFDRLQQLMEEGRMAEAQQLLDMLSQMMENMQIARGQQGQGQQGEGQQAMQGLMDTLRQQQGLSDDSFGRLQDQYNPQGDGSQPNGQDLADHQQALRDLLEQQRQALEGLGETGEGAGEALDRAGRAMEQAEEALRGDDLAGSLDSQSDAMEALRDGVQELGRELAQQQQPGQGQQGNQLGQTTPAPELDPLGRQIGPNQRFGTNEALDDEDVYRRARDLLDEIRRRSGEQTRPGYELDYLRRLLDRF</sequence>
<dbReference type="Pfam" id="PF13779">
    <property type="entry name" value="DUF4175"/>
    <property type="match status" value="1"/>
</dbReference>
<keyword evidence="3" id="KW-0472">Membrane</keyword>
<feature type="transmembrane region" description="Helical" evidence="3">
    <location>
        <begin position="55"/>
        <end position="77"/>
    </location>
</feature>
<dbReference type="AlphaFoldDB" id="A0A5B8IT21"/>
<protein>
    <submittedName>
        <fullName evidence="4">DUF4175 domain-containing protein</fullName>
    </submittedName>
</protein>
<evidence type="ECO:0000313" key="4">
    <source>
        <dbReference type="EMBL" id="QDY68593.1"/>
    </source>
</evidence>
<feature type="region of interest" description="Disordered" evidence="2">
    <location>
        <begin position="734"/>
        <end position="782"/>
    </location>
</feature>
<keyword evidence="3" id="KW-0812">Transmembrane</keyword>
<organism evidence="4 5">
    <name type="scientific">Qingshengfaniella alkalisoli</name>
    <dbReference type="NCBI Taxonomy" id="2599296"/>
    <lineage>
        <taxon>Bacteria</taxon>
        <taxon>Pseudomonadati</taxon>
        <taxon>Pseudomonadota</taxon>
        <taxon>Alphaproteobacteria</taxon>
        <taxon>Rhodobacterales</taxon>
        <taxon>Paracoccaceae</taxon>
        <taxon>Qingshengfaniella</taxon>
    </lineage>
</organism>
<keyword evidence="3" id="KW-1133">Transmembrane helix</keyword>
<feature type="region of interest" description="Disordered" evidence="2">
    <location>
        <begin position="679"/>
        <end position="713"/>
    </location>
</feature>
<evidence type="ECO:0000313" key="5">
    <source>
        <dbReference type="Proteomes" id="UP000318483"/>
    </source>
</evidence>
<dbReference type="EMBL" id="CP042261">
    <property type="protein sequence ID" value="QDY68593.1"/>
    <property type="molecule type" value="Genomic_DNA"/>
</dbReference>